<evidence type="ECO:0000256" key="1">
    <source>
        <dbReference type="SAM" id="Phobius"/>
    </source>
</evidence>
<feature type="transmembrane region" description="Helical" evidence="1">
    <location>
        <begin position="38"/>
        <end position="55"/>
    </location>
</feature>
<accession>X1NE39</accession>
<proteinExistence type="predicted"/>
<evidence type="ECO:0000313" key="2">
    <source>
        <dbReference type="EMBL" id="GAI42302.1"/>
    </source>
</evidence>
<feature type="transmembrane region" description="Helical" evidence="1">
    <location>
        <begin position="6"/>
        <end position="26"/>
    </location>
</feature>
<comment type="caution">
    <text evidence="2">The sequence shown here is derived from an EMBL/GenBank/DDBJ whole genome shotgun (WGS) entry which is preliminary data.</text>
</comment>
<name>X1NE39_9ZZZZ</name>
<sequence>FFRAFVRPYTVIIVISAIVGLAIYLAIKFATPELTRDVIIFLLGSGSIIVGVLFGERAAKKPPVAPPKE</sequence>
<keyword evidence="1" id="KW-0472">Membrane</keyword>
<keyword evidence="1" id="KW-0812">Transmembrane</keyword>
<reference evidence="2" key="1">
    <citation type="journal article" date="2014" name="Front. Microbiol.">
        <title>High frequency of phylogenetically diverse reductive dehalogenase-homologous genes in deep subseafloor sedimentary metagenomes.</title>
        <authorList>
            <person name="Kawai M."/>
            <person name="Futagami T."/>
            <person name="Toyoda A."/>
            <person name="Takaki Y."/>
            <person name="Nishi S."/>
            <person name="Hori S."/>
            <person name="Arai W."/>
            <person name="Tsubouchi T."/>
            <person name="Morono Y."/>
            <person name="Uchiyama I."/>
            <person name="Ito T."/>
            <person name="Fujiyama A."/>
            <person name="Inagaki F."/>
            <person name="Takami H."/>
        </authorList>
    </citation>
    <scope>NUCLEOTIDE SEQUENCE</scope>
    <source>
        <strain evidence="2">Expedition CK06-06</strain>
    </source>
</reference>
<keyword evidence="1" id="KW-1133">Transmembrane helix</keyword>
<organism evidence="2">
    <name type="scientific">marine sediment metagenome</name>
    <dbReference type="NCBI Taxonomy" id="412755"/>
    <lineage>
        <taxon>unclassified sequences</taxon>
        <taxon>metagenomes</taxon>
        <taxon>ecological metagenomes</taxon>
    </lineage>
</organism>
<dbReference type="AlphaFoldDB" id="X1NE39"/>
<feature type="non-terminal residue" evidence="2">
    <location>
        <position position="1"/>
    </location>
</feature>
<dbReference type="EMBL" id="BARV01029201">
    <property type="protein sequence ID" value="GAI42302.1"/>
    <property type="molecule type" value="Genomic_DNA"/>
</dbReference>
<gene>
    <name evidence="2" type="ORF">S06H3_46613</name>
</gene>
<protein>
    <submittedName>
        <fullName evidence="2">Uncharacterized protein</fullName>
    </submittedName>
</protein>